<gene>
    <name evidence="1" type="ORF">TRFO_22821</name>
</gene>
<dbReference type="VEuPathDB" id="TrichDB:TRFO_22821"/>
<keyword evidence="2" id="KW-1185">Reference proteome</keyword>
<comment type="caution">
    <text evidence="1">The sequence shown here is derived from an EMBL/GenBank/DDBJ whole genome shotgun (WGS) entry which is preliminary data.</text>
</comment>
<protein>
    <submittedName>
        <fullName evidence="1">Uncharacterized protein</fullName>
    </submittedName>
</protein>
<dbReference type="GeneID" id="94837496"/>
<dbReference type="EMBL" id="MLAK01000663">
    <property type="protein sequence ID" value="OHT08567.1"/>
    <property type="molecule type" value="Genomic_DNA"/>
</dbReference>
<sequence length="1259" mass="145764">MALNSDPLYSASYEKNADSIQYKPEIFWKDFFDFLSICQILPKGIFTSNRDKISHVLSYCETQISKYGESKFQKTDVEYISKCLAILLHPQNYIEFRNYGFKFLILLFDKFKNYFYDLDLTKFAGIVFNLGLFKAMSPSVPDISGISVYKNEQPPNVKTEIEIIANFFRVVASENFFEIIWKFVQQYVIEKLYPDEMFEIDDLLETESSKKKESPTNFLLIHTIIFEFIQKVFKVPGALKNIFKEKGAAKAIFSVIEYASHQEVLRRNNDIQDFQSYSTFFGTIISTFSDNQEILKDLYKSDKDCFIQVIISSVYYLNSVFSLEESDCKIPNIDSSKISKLTEEISNHLNKFVILLFDIYELEDKKVLIHLFITCCHKHISNVKEECQLHIFTRLLTFFLINNITDNQLWDKIFTTIIEMKSKRALLLNCSAYFSAYVSILSLKEFLGIQLTNLNLQNNNQLNIYRDDKFWVQEIKELQELDKGNLDLFKKRTSDFIVPRILNKKLLSQIRLLNLILSNNIAINYLKSVFNSFKWEKATDDADNVQLDIYLICASFITPLLKITQVIGPFIPYNTKFLMVNFLGFLFQCTAPAVLNHEIKLHALNILGQIICTPCSIPSIRKNDLANWYLILIDCLGLDATQNSIKLTALTFACRSVFLCLPGSNVLIEVISKHFHWSESVDAAEASEIGKMDRLTPQEAASILPSINSLCEINQLNTVEIKNEIKSDIINKIKCLYPDLQVIPIMSILIEEVIAARKSKIDDLVNELFYALVNRDKKQISLENIYAIMPLTLILPDLEKVCTGSVVKIIEKALVYLSRKPLFEIENENDQIFERFFEFTVDLLIYGSMITDINKQYQEFKDKWENIENSSQRIQYSLMYLSIHYNRFPYPAMNYVDELISSDKNTFAVCGSSNDCILKVNQNQLSSLIPVGQFTWNFESQTPNVCQRELSTDINITDKLKPASDYKIQDDFTNKFLDVEKMLYTDEELLKEEFKVEKSLLCKPNEFDFGVEDFSLPIVNEFDFPSVQNLPLSSAGQPAAAFLSSLNYFSDYYSDDHLVPASSAPQLPSKLDFRHNISCMISQQGNLPHFQDFLHGLGLIDDNSKNKDQIIYADCRHKFIFRNNNDGTIIPCLIWNQGYSIDQYIDQNLNTLLRIEIEPQINGLFKVSINIIRGIQDLLPRRKFQTEILVTKKALPVVFLSQLLYHYHGIEYCLNQISYPSLKNEEWINNTRKNNDIFMNHQLQLGCVKNIFDKTNFTE</sequence>
<evidence type="ECO:0000313" key="1">
    <source>
        <dbReference type="EMBL" id="OHT08567.1"/>
    </source>
</evidence>
<evidence type="ECO:0000313" key="2">
    <source>
        <dbReference type="Proteomes" id="UP000179807"/>
    </source>
</evidence>
<dbReference type="Proteomes" id="UP000179807">
    <property type="component" value="Unassembled WGS sequence"/>
</dbReference>
<dbReference type="RefSeq" id="XP_068361703.1">
    <property type="nucleotide sequence ID" value="XM_068502792.1"/>
</dbReference>
<reference evidence="1" key="1">
    <citation type="submission" date="2016-10" db="EMBL/GenBank/DDBJ databases">
        <authorList>
            <person name="Benchimol M."/>
            <person name="Almeida L.G."/>
            <person name="Vasconcelos A.T."/>
            <person name="Perreira-Neves A."/>
            <person name="Rosa I.A."/>
            <person name="Tasca T."/>
            <person name="Bogo M.R."/>
            <person name="de Souza W."/>
        </authorList>
    </citation>
    <scope>NUCLEOTIDE SEQUENCE [LARGE SCALE GENOMIC DNA]</scope>
    <source>
        <strain evidence="1">K</strain>
    </source>
</reference>
<dbReference type="OrthoDB" id="10672267at2759"/>
<name>A0A1J4KAW2_9EUKA</name>
<accession>A0A1J4KAW2</accession>
<proteinExistence type="predicted"/>
<organism evidence="1 2">
    <name type="scientific">Tritrichomonas foetus</name>
    <dbReference type="NCBI Taxonomy" id="1144522"/>
    <lineage>
        <taxon>Eukaryota</taxon>
        <taxon>Metamonada</taxon>
        <taxon>Parabasalia</taxon>
        <taxon>Tritrichomonadida</taxon>
        <taxon>Tritrichomonadidae</taxon>
        <taxon>Tritrichomonas</taxon>
    </lineage>
</organism>
<dbReference type="AlphaFoldDB" id="A0A1J4KAW2"/>